<evidence type="ECO:0000256" key="6">
    <source>
        <dbReference type="ARBA" id="ARBA00023136"/>
    </source>
</evidence>
<protein>
    <recommendedName>
        <fullName evidence="7">Probable purine permease</fullName>
    </recommendedName>
</protein>
<evidence type="ECO:0000256" key="5">
    <source>
        <dbReference type="ARBA" id="ARBA00022989"/>
    </source>
</evidence>
<keyword evidence="4 7" id="KW-0812">Transmembrane</keyword>
<keyword evidence="6 7" id="KW-0472">Membrane</keyword>
<evidence type="ECO:0000256" key="2">
    <source>
        <dbReference type="ARBA" id="ARBA00006213"/>
    </source>
</evidence>
<dbReference type="GO" id="GO:0016020">
    <property type="term" value="C:membrane"/>
    <property type="evidence" value="ECO:0007669"/>
    <property type="project" value="UniProtKB-SubCell"/>
</dbReference>
<dbReference type="Gramene" id="RZC51729">
    <property type="protein sequence ID" value="RZC51729"/>
    <property type="gene ID" value="C5167_020151"/>
</dbReference>
<dbReference type="EMBL" id="CM010716">
    <property type="protein sequence ID" value="RZC51729.1"/>
    <property type="molecule type" value="Genomic_DNA"/>
</dbReference>
<feature type="transmembrane region" description="Helical" evidence="7">
    <location>
        <begin position="163"/>
        <end position="180"/>
    </location>
</feature>
<dbReference type="InterPro" id="IPR030182">
    <property type="entry name" value="PUP_plant"/>
</dbReference>
<dbReference type="SUPFAM" id="SSF103481">
    <property type="entry name" value="Multidrug resistance efflux transporter EmrE"/>
    <property type="match status" value="1"/>
</dbReference>
<evidence type="ECO:0000256" key="1">
    <source>
        <dbReference type="ARBA" id="ARBA00004141"/>
    </source>
</evidence>
<reference evidence="8 9" key="1">
    <citation type="journal article" date="2018" name="Science">
        <title>The opium poppy genome and morphinan production.</title>
        <authorList>
            <person name="Guo L."/>
            <person name="Winzer T."/>
            <person name="Yang X."/>
            <person name="Li Y."/>
            <person name="Ning Z."/>
            <person name="He Z."/>
            <person name="Teodor R."/>
            <person name="Lu Y."/>
            <person name="Bowser T.A."/>
            <person name="Graham I.A."/>
            <person name="Ye K."/>
        </authorList>
    </citation>
    <scope>NUCLEOTIDE SEQUENCE [LARGE SCALE GENOMIC DNA]</scope>
    <source>
        <strain evidence="9">cv. HN1</strain>
        <tissue evidence="8">Leaves</tissue>
    </source>
</reference>
<dbReference type="AlphaFoldDB" id="A0A4Y7IW45"/>
<keyword evidence="3 7" id="KW-0813">Transport</keyword>
<name>A0A4Y7IW45_PAPSO</name>
<evidence type="ECO:0000256" key="3">
    <source>
        <dbReference type="ARBA" id="ARBA00022448"/>
    </source>
</evidence>
<dbReference type="Pfam" id="PF16913">
    <property type="entry name" value="PUNUT"/>
    <property type="match status" value="1"/>
</dbReference>
<feature type="transmembrane region" description="Helical" evidence="7">
    <location>
        <begin position="131"/>
        <end position="156"/>
    </location>
</feature>
<evidence type="ECO:0000313" key="8">
    <source>
        <dbReference type="EMBL" id="RZC51729.1"/>
    </source>
</evidence>
<dbReference type="OrthoDB" id="1865379at2759"/>
<feature type="transmembrane region" description="Helical" evidence="7">
    <location>
        <begin position="232"/>
        <end position="254"/>
    </location>
</feature>
<comment type="subcellular location">
    <subcellularLocation>
        <location evidence="1 7">Membrane</location>
        <topology evidence="1 7">Multi-pass membrane protein</topology>
    </subcellularLocation>
</comment>
<dbReference type="PANTHER" id="PTHR31376">
    <property type="entry name" value="OS09G0467300 PROTEIN-RELATED"/>
    <property type="match status" value="1"/>
</dbReference>
<evidence type="ECO:0000256" key="7">
    <source>
        <dbReference type="RuleBase" id="RU368015"/>
    </source>
</evidence>
<accession>A0A4Y7IW45</accession>
<evidence type="ECO:0000256" key="4">
    <source>
        <dbReference type="ARBA" id="ARBA00022692"/>
    </source>
</evidence>
<gene>
    <name evidence="8" type="ORF">C5167_020151</name>
</gene>
<keyword evidence="5 7" id="KW-1133">Transmembrane helix</keyword>
<dbReference type="Proteomes" id="UP000316621">
    <property type="component" value="Chromosome 2"/>
</dbReference>
<dbReference type="PANTHER" id="PTHR31376:SF105">
    <property type="entry name" value="PURINE PERMEASE-RELATED"/>
    <property type="match status" value="1"/>
</dbReference>
<dbReference type="InterPro" id="IPR037185">
    <property type="entry name" value="EmrE-like"/>
</dbReference>
<feature type="transmembrane region" description="Helical" evidence="7">
    <location>
        <begin position="106"/>
        <end position="125"/>
    </location>
</feature>
<dbReference type="GO" id="GO:0015211">
    <property type="term" value="F:purine nucleoside transmembrane transporter activity"/>
    <property type="evidence" value="ECO:0007669"/>
    <property type="project" value="UniProtKB-UniRule"/>
</dbReference>
<sequence length="383" mass="42713">MATSEMNLETLDNLGTIENCKSKPTKHKNWLLICINCAIVFCGVIGSPLLLRLYFLHGGNRKWLSSWIQTAGFPVLILPLIFLYIRSELLATRNNDHVSPFLMEPRLFLSSAAIGFLYGVVNFMYALGLSYIPVSTSSILCATQLCFSAFFAWLIVKQKFTAFIINAIVIMTLGSVLLGINSDGDRPVGVSKSQYLIGFLMTLGSAALSGLIMPLIELAFSKATRSITYSTLLQFQITLAISANALNIIGMLINKDFQAIHREANEYELGKTKYYIILFFTAFTFQLMTMGVLGVILCTSALFNGIFTSALIPFTQVAAVIFYHEQFTGLKGMTLALCLWGFCSYFYGEYKMLHKVVNREAPEKNYEVKRPCTTWGKNCIDEA</sequence>
<feature type="transmembrane region" description="Helical" evidence="7">
    <location>
        <begin position="274"/>
        <end position="298"/>
    </location>
</feature>
<keyword evidence="9" id="KW-1185">Reference proteome</keyword>
<feature type="transmembrane region" description="Helical" evidence="7">
    <location>
        <begin position="30"/>
        <end position="55"/>
    </location>
</feature>
<feature type="transmembrane region" description="Helical" evidence="7">
    <location>
        <begin position="67"/>
        <end position="85"/>
    </location>
</feature>
<evidence type="ECO:0000313" key="9">
    <source>
        <dbReference type="Proteomes" id="UP000316621"/>
    </source>
</evidence>
<feature type="transmembrane region" description="Helical" evidence="7">
    <location>
        <begin position="330"/>
        <end position="348"/>
    </location>
</feature>
<proteinExistence type="inferred from homology"/>
<dbReference type="GO" id="GO:0005345">
    <property type="term" value="F:purine nucleobase transmembrane transporter activity"/>
    <property type="evidence" value="ECO:0007669"/>
    <property type="project" value="UniProtKB-UniRule"/>
</dbReference>
<organism evidence="8 9">
    <name type="scientific">Papaver somniferum</name>
    <name type="common">Opium poppy</name>
    <dbReference type="NCBI Taxonomy" id="3469"/>
    <lineage>
        <taxon>Eukaryota</taxon>
        <taxon>Viridiplantae</taxon>
        <taxon>Streptophyta</taxon>
        <taxon>Embryophyta</taxon>
        <taxon>Tracheophyta</taxon>
        <taxon>Spermatophyta</taxon>
        <taxon>Magnoliopsida</taxon>
        <taxon>Ranunculales</taxon>
        <taxon>Papaveraceae</taxon>
        <taxon>Papaveroideae</taxon>
        <taxon>Papaver</taxon>
    </lineage>
</organism>
<comment type="similarity">
    <text evidence="2 7">Belongs to the purine permeases (TC 2.A.7.14) family.</text>
</comment>
<feature type="transmembrane region" description="Helical" evidence="7">
    <location>
        <begin position="195"/>
        <end position="220"/>
    </location>
</feature>
<dbReference type="OMA" id="ICINCAI"/>
<feature type="transmembrane region" description="Helical" evidence="7">
    <location>
        <begin position="305"/>
        <end position="324"/>
    </location>
</feature>